<keyword evidence="4" id="KW-1185">Reference proteome</keyword>
<dbReference type="RefSeq" id="WP_371756003.1">
    <property type="nucleotide sequence ID" value="NZ_JAYJLD010000056.1"/>
</dbReference>
<organism evidence="3 4">
    <name type="scientific">Ferviditalea candida</name>
    <dbReference type="NCBI Taxonomy" id="3108399"/>
    <lineage>
        <taxon>Bacteria</taxon>
        <taxon>Bacillati</taxon>
        <taxon>Bacillota</taxon>
        <taxon>Bacilli</taxon>
        <taxon>Bacillales</taxon>
        <taxon>Paenibacillaceae</taxon>
        <taxon>Ferviditalea</taxon>
    </lineage>
</organism>
<keyword evidence="2" id="KW-0732">Signal</keyword>
<evidence type="ECO:0000313" key="3">
    <source>
        <dbReference type="EMBL" id="MEB3103876.1"/>
    </source>
</evidence>
<evidence type="ECO:0008006" key="5">
    <source>
        <dbReference type="Google" id="ProtNLM"/>
    </source>
</evidence>
<dbReference type="Proteomes" id="UP001310386">
    <property type="component" value="Unassembled WGS sequence"/>
</dbReference>
<protein>
    <recommendedName>
        <fullName evidence="5">CARDB domain-containing protein</fullName>
    </recommendedName>
</protein>
<feature type="transmembrane region" description="Helical" evidence="1">
    <location>
        <begin position="275"/>
        <end position="296"/>
    </location>
</feature>
<sequence>MRKIVVIMILLLPLYSFRTSAEDHPETKDDLQFNSSTESVSSLEITSSPKVELKTKPNSVSSGQVTVKNIGNTSVNLRIYVQDYSVDDGEVHYSDPDPDKPFASAAWFRLSDSEAVLAPQGYINLTYTVTTPPDASPGAHWAVIFFETVQVNKKKVNGGARIGATVINTVGGELIYKASVVNYQIAEWSKRKIPYSFQVENQGNVLLKVKPSLTVTSLGGSVNNIPLKEFTVYPNATNSVQGAWTSPSSFGIYDLNFKLDYYDSKSSEHFQQKVYIIPWHWILSGIGVMLVLWLRLRLIGSRRPRPGRSKRRFFPSSISSHLQPGAPVRGAEIDVSVPISRNRKKYMKKPRMVWWGYHCGQVDGYLHELDDGLHELIEEHRLLKEKLNMHIDPTHETLNVRLERKKDTPEEMQLKQLKRLLKQWLEES</sequence>
<evidence type="ECO:0000313" key="4">
    <source>
        <dbReference type="Proteomes" id="UP001310386"/>
    </source>
</evidence>
<dbReference type="EMBL" id="JAYJLD010000056">
    <property type="protein sequence ID" value="MEB3103876.1"/>
    <property type="molecule type" value="Genomic_DNA"/>
</dbReference>
<feature type="chain" id="PRO_5046747642" description="CARDB domain-containing protein" evidence="2">
    <location>
        <begin position="22"/>
        <end position="428"/>
    </location>
</feature>
<evidence type="ECO:0000256" key="2">
    <source>
        <dbReference type="SAM" id="SignalP"/>
    </source>
</evidence>
<reference evidence="3" key="1">
    <citation type="submission" date="2023-12" db="EMBL/GenBank/DDBJ databases">
        <title>Fervidustalea candida gen. nov., sp. nov., a novel member of the family Paenibacillaceae isolated from a geothermal area.</title>
        <authorList>
            <person name="Li W.-J."/>
            <person name="Jiao J.-Y."/>
            <person name="Chen Y."/>
        </authorList>
    </citation>
    <scope>NUCLEOTIDE SEQUENCE</scope>
    <source>
        <strain evidence="3">SYSU GA230002</strain>
    </source>
</reference>
<feature type="signal peptide" evidence="2">
    <location>
        <begin position="1"/>
        <end position="21"/>
    </location>
</feature>
<name>A0ABU5ZQ00_9BACL</name>
<comment type="caution">
    <text evidence="3">The sequence shown here is derived from an EMBL/GenBank/DDBJ whole genome shotgun (WGS) entry which is preliminary data.</text>
</comment>
<proteinExistence type="predicted"/>
<keyword evidence="1" id="KW-0812">Transmembrane</keyword>
<gene>
    <name evidence="3" type="ORF">VF724_19860</name>
</gene>
<keyword evidence="1" id="KW-1133">Transmembrane helix</keyword>
<evidence type="ECO:0000256" key="1">
    <source>
        <dbReference type="SAM" id="Phobius"/>
    </source>
</evidence>
<keyword evidence="1" id="KW-0472">Membrane</keyword>
<accession>A0ABU5ZQ00</accession>